<organism evidence="1 2">
    <name type="scientific">Bartonella apihabitans</name>
    <dbReference type="NCBI Taxonomy" id="2750929"/>
    <lineage>
        <taxon>Bacteria</taxon>
        <taxon>Pseudomonadati</taxon>
        <taxon>Pseudomonadota</taxon>
        <taxon>Alphaproteobacteria</taxon>
        <taxon>Hyphomicrobiales</taxon>
        <taxon>Bartonellaceae</taxon>
        <taxon>Bartonella</taxon>
    </lineage>
</organism>
<dbReference type="PANTHER" id="PTHR37948">
    <property type="entry name" value="ZGC:113208"/>
    <property type="match status" value="1"/>
</dbReference>
<dbReference type="KEGG" id="bapa:BBC0178_006230"/>
<sequence length="166" mass="20165">MSLWVEVNDKMQHGYRYERVCEEGKNFSADFEPQLTPSQMLEMGVFGGKYMTDCRNEFPSNWFQNAKLSPEGKRADMNYYGVLAGKPLSYWKAKGWIYDNDPRGWFQWYCRYYSGRRIEGEDERQIKRWKQMRRHLAQLRKNCDPDDFFCRPRQRQALLQWAYFCD</sequence>
<dbReference type="AlphaFoldDB" id="A0A1U9M9D7"/>
<reference evidence="1 2" key="1">
    <citation type="submission" date="2016-11" db="EMBL/GenBank/DDBJ databases">
        <title>Comparative genomics of Bartonella apis.</title>
        <authorList>
            <person name="Engel P."/>
        </authorList>
    </citation>
    <scope>NUCLEOTIDE SEQUENCE [LARGE SCALE GENOMIC DNA]</scope>
    <source>
        <strain evidence="1 2">BBC0178</strain>
    </source>
</reference>
<proteinExistence type="predicted"/>
<gene>
    <name evidence="1" type="ORF">BBC0178_006230</name>
</gene>
<dbReference type="Proteomes" id="UP000189660">
    <property type="component" value="Chromosome"/>
</dbReference>
<protein>
    <submittedName>
        <fullName evidence="1">Uncharacterized protein</fullName>
    </submittedName>
</protein>
<accession>A0A1U9M9D7</accession>
<evidence type="ECO:0000313" key="1">
    <source>
        <dbReference type="EMBL" id="AQT42120.1"/>
    </source>
</evidence>
<name>A0A1U9M9D7_9HYPH</name>
<dbReference type="OrthoDB" id="9790650at2"/>
<evidence type="ECO:0000313" key="2">
    <source>
        <dbReference type="Proteomes" id="UP000189660"/>
    </source>
</evidence>
<dbReference type="PANTHER" id="PTHR37948:SF1">
    <property type="entry name" value="BLL5189 PROTEIN"/>
    <property type="match status" value="1"/>
</dbReference>
<dbReference type="RefSeq" id="WP_078039175.1">
    <property type="nucleotide sequence ID" value="NZ_CP015820.1"/>
</dbReference>
<keyword evidence="2" id="KW-1185">Reference proteome</keyword>
<dbReference type="EMBL" id="CP015820">
    <property type="protein sequence ID" value="AQT42120.1"/>
    <property type="molecule type" value="Genomic_DNA"/>
</dbReference>